<feature type="signal peptide" evidence="2">
    <location>
        <begin position="1"/>
        <end position="20"/>
    </location>
</feature>
<dbReference type="InterPro" id="IPR043504">
    <property type="entry name" value="Peptidase_S1_PA_chymotrypsin"/>
</dbReference>
<dbReference type="AlphaFoldDB" id="A0A336L0U6"/>
<dbReference type="EMBL" id="UFQT01001374">
    <property type="protein sequence ID" value="SSX30251.1"/>
    <property type="molecule type" value="Genomic_DNA"/>
</dbReference>
<keyword evidence="2" id="KW-0732">Signal</keyword>
<dbReference type="InterPro" id="IPR051333">
    <property type="entry name" value="CLIP_Serine_Protease"/>
</dbReference>
<comment type="similarity">
    <text evidence="1">Belongs to the peptidase S1 family. CLIP subfamily.</text>
</comment>
<evidence type="ECO:0000313" key="4">
    <source>
        <dbReference type="EMBL" id="SSX10567.1"/>
    </source>
</evidence>
<dbReference type="VEuPathDB" id="VectorBase:CSON002228"/>
<name>A0A336L0U6_CULSO</name>
<dbReference type="PANTHER" id="PTHR24260:SF136">
    <property type="entry name" value="GH08193P-RELATED"/>
    <property type="match status" value="1"/>
</dbReference>
<dbReference type="InterPro" id="IPR001254">
    <property type="entry name" value="Trypsin_dom"/>
</dbReference>
<dbReference type="SUPFAM" id="SSF50494">
    <property type="entry name" value="Trypsin-like serine proteases"/>
    <property type="match status" value="1"/>
</dbReference>
<accession>A0A336L0U6</accession>
<proteinExistence type="inferred from homology"/>
<dbReference type="InterPro" id="IPR009003">
    <property type="entry name" value="Peptidase_S1_PA"/>
</dbReference>
<dbReference type="GO" id="GO:0006508">
    <property type="term" value="P:proteolysis"/>
    <property type="evidence" value="ECO:0007669"/>
    <property type="project" value="InterPro"/>
</dbReference>
<evidence type="ECO:0000256" key="1">
    <source>
        <dbReference type="ARBA" id="ARBA00024195"/>
    </source>
</evidence>
<dbReference type="Pfam" id="PF00089">
    <property type="entry name" value="Trypsin"/>
    <property type="match status" value="1"/>
</dbReference>
<feature type="chain" id="PRO_5033342787" evidence="2">
    <location>
        <begin position="21"/>
        <end position="329"/>
    </location>
</feature>
<reference evidence="5" key="2">
    <citation type="submission" date="2018-07" db="EMBL/GenBank/DDBJ databases">
        <authorList>
            <person name="Quirk P.G."/>
            <person name="Krulwich T.A."/>
        </authorList>
    </citation>
    <scope>NUCLEOTIDE SEQUENCE</scope>
</reference>
<sequence length="329" mass="36955">MKHSNLGFLFILLAIPHIHCEIEDKLYFASVRNRFNEFVGCASIISPNYALTAANVVQGKQPHEIFITLGNHNESNFGYQHLPEVYFERVMDSYLRDIKNKTNCGSENNLMNHTSSNTIEIAEADFKVISMRKILRFSSVSKIPTSHIRAIEKIIIHPIFNSTGKFNSNIAILRLEHSIKIQNLVPLRMDLSPEQNITNSLLLGWTKYHAYEKGIVITENVTECAETARKNYSNTDYLCIKNAGQPLAGVMGNPCLAGCPIVQNDTLVGLVTVSHKRLTKNGLLLAISKGKLLAFIQAAMNGIDFNDWQKDIEGLVEQFVKNVVDKAFF</sequence>
<dbReference type="EMBL" id="UFQS01001374">
    <property type="protein sequence ID" value="SSX10567.1"/>
    <property type="molecule type" value="Genomic_DNA"/>
</dbReference>
<protein>
    <submittedName>
        <fullName evidence="4">CSON002228 protein</fullName>
    </submittedName>
</protein>
<dbReference type="GO" id="GO:0004252">
    <property type="term" value="F:serine-type endopeptidase activity"/>
    <property type="evidence" value="ECO:0007669"/>
    <property type="project" value="InterPro"/>
</dbReference>
<feature type="domain" description="Peptidase S1" evidence="3">
    <location>
        <begin position="146"/>
        <end position="276"/>
    </location>
</feature>
<evidence type="ECO:0000256" key="2">
    <source>
        <dbReference type="SAM" id="SignalP"/>
    </source>
</evidence>
<evidence type="ECO:0000259" key="3">
    <source>
        <dbReference type="Pfam" id="PF00089"/>
    </source>
</evidence>
<organism evidence="4">
    <name type="scientific">Culicoides sonorensis</name>
    <name type="common">Biting midge</name>
    <dbReference type="NCBI Taxonomy" id="179676"/>
    <lineage>
        <taxon>Eukaryota</taxon>
        <taxon>Metazoa</taxon>
        <taxon>Ecdysozoa</taxon>
        <taxon>Arthropoda</taxon>
        <taxon>Hexapoda</taxon>
        <taxon>Insecta</taxon>
        <taxon>Pterygota</taxon>
        <taxon>Neoptera</taxon>
        <taxon>Endopterygota</taxon>
        <taxon>Diptera</taxon>
        <taxon>Nematocera</taxon>
        <taxon>Chironomoidea</taxon>
        <taxon>Ceratopogonidae</taxon>
        <taxon>Ceratopogoninae</taxon>
        <taxon>Culicoides</taxon>
        <taxon>Monoculicoides</taxon>
    </lineage>
</organism>
<gene>
    <name evidence="4" type="primary">CSON002228</name>
</gene>
<evidence type="ECO:0000313" key="5">
    <source>
        <dbReference type="EMBL" id="SSX30251.1"/>
    </source>
</evidence>
<reference evidence="4" key="1">
    <citation type="submission" date="2018-04" db="EMBL/GenBank/DDBJ databases">
        <authorList>
            <person name="Go L.Y."/>
            <person name="Mitchell J.A."/>
        </authorList>
    </citation>
    <scope>NUCLEOTIDE SEQUENCE</scope>
    <source>
        <tissue evidence="4">Whole organism</tissue>
    </source>
</reference>
<dbReference type="Gene3D" id="2.40.10.10">
    <property type="entry name" value="Trypsin-like serine proteases"/>
    <property type="match status" value="1"/>
</dbReference>
<dbReference type="PANTHER" id="PTHR24260">
    <property type="match status" value="1"/>
</dbReference>